<dbReference type="EnsemblMetazoa" id="Aqu2.1.24629_001">
    <property type="protein sequence ID" value="Aqu2.1.24629_001"/>
    <property type="gene ID" value="Aqu2.1.24629"/>
</dbReference>
<dbReference type="InterPro" id="IPR036397">
    <property type="entry name" value="RNaseH_sf"/>
</dbReference>
<reference evidence="2" key="1">
    <citation type="submission" date="2017-05" db="UniProtKB">
        <authorList>
            <consortium name="EnsemblMetazoa"/>
        </authorList>
    </citation>
    <scope>IDENTIFICATION</scope>
</reference>
<dbReference type="eggNOG" id="KOG0017">
    <property type="taxonomic scope" value="Eukaryota"/>
</dbReference>
<dbReference type="PANTHER" id="PTHR37984:SF9">
    <property type="entry name" value="INTEGRASE CATALYTIC DOMAIN-CONTAINING PROTEIN"/>
    <property type="match status" value="1"/>
</dbReference>
<feature type="domain" description="Integrase catalytic" evidence="1">
    <location>
        <begin position="44"/>
        <end position="129"/>
    </location>
</feature>
<dbReference type="InParanoid" id="A0A1X7UAX6"/>
<dbReference type="AlphaFoldDB" id="A0A1X7UAX6"/>
<sequence length="129" mass="14619">MLRQSQTVSLVAQISSQLQDVVSSCKICCQHYSQRAEPLIPSELPQLPWQKVGMDLFDYKGSTYLLIIDYYSHYIEIAKLSKTTAGEVINHCKSIYARHGIPDMKVSDNRPLFAAESFKEFAQATTLIM</sequence>
<evidence type="ECO:0000259" key="1">
    <source>
        <dbReference type="PROSITE" id="PS50994"/>
    </source>
</evidence>
<dbReference type="InterPro" id="IPR001584">
    <property type="entry name" value="Integrase_cat-core"/>
</dbReference>
<dbReference type="InterPro" id="IPR012337">
    <property type="entry name" value="RNaseH-like_sf"/>
</dbReference>
<dbReference type="PANTHER" id="PTHR37984">
    <property type="entry name" value="PROTEIN CBG26694"/>
    <property type="match status" value="1"/>
</dbReference>
<evidence type="ECO:0000313" key="2">
    <source>
        <dbReference type="EnsemblMetazoa" id="Aqu2.1.24629_001"/>
    </source>
</evidence>
<accession>A0A1X7UAX6</accession>
<dbReference type="PROSITE" id="PS50994">
    <property type="entry name" value="INTEGRASE"/>
    <property type="match status" value="1"/>
</dbReference>
<dbReference type="GO" id="GO:0015074">
    <property type="term" value="P:DNA integration"/>
    <property type="evidence" value="ECO:0007669"/>
    <property type="project" value="InterPro"/>
</dbReference>
<dbReference type="Gene3D" id="3.30.420.10">
    <property type="entry name" value="Ribonuclease H-like superfamily/Ribonuclease H"/>
    <property type="match status" value="1"/>
</dbReference>
<proteinExistence type="predicted"/>
<dbReference type="InterPro" id="IPR050951">
    <property type="entry name" value="Retrovirus_Pol_polyprotein"/>
</dbReference>
<name>A0A1X7UAX6_AMPQE</name>
<protein>
    <recommendedName>
        <fullName evidence="1">Integrase catalytic domain-containing protein</fullName>
    </recommendedName>
</protein>
<dbReference type="STRING" id="400682.A0A1X7UAX6"/>
<organism evidence="2">
    <name type="scientific">Amphimedon queenslandica</name>
    <name type="common">Sponge</name>
    <dbReference type="NCBI Taxonomy" id="400682"/>
    <lineage>
        <taxon>Eukaryota</taxon>
        <taxon>Metazoa</taxon>
        <taxon>Porifera</taxon>
        <taxon>Demospongiae</taxon>
        <taxon>Heteroscleromorpha</taxon>
        <taxon>Haplosclerida</taxon>
        <taxon>Niphatidae</taxon>
        <taxon>Amphimedon</taxon>
    </lineage>
</organism>
<dbReference type="SUPFAM" id="SSF53098">
    <property type="entry name" value="Ribonuclease H-like"/>
    <property type="match status" value="1"/>
</dbReference>
<dbReference type="GO" id="GO:0003676">
    <property type="term" value="F:nucleic acid binding"/>
    <property type="evidence" value="ECO:0007669"/>
    <property type="project" value="InterPro"/>
</dbReference>